<protein>
    <recommendedName>
        <fullName evidence="6">Transmembrane protein</fullName>
    </recommendedName>
</protein>
<feature type="transmembrane region" description="Helical" evidence="1">
    <location>
        <begin position="41"/>
        <end position="63"/>
    </location>
</feature>
<name>A0A7J6M3G1_PEROL</name>
<dbReference type="Proteomes" id="UP000572268">
    <property type="component" value="Unassembled WGS sequence"/>
</dbReference>
<organism evidence="3 5">
    <name type="scientific">Perkinsus olseni</name>
    <name type="common">Perkinsus atlanticus</name>
    <dbReference type="NCBI Taxonomy" id="32597"/>
    <lineage>
        <taxon>Eukaryota</taxon>
        <taxon>Sar</taxon>
        <taxon>Alveolata</taxon>
        <taxon>Perkinsozoa</taxon>
        <taxon>Perkinsea</taxon>
        <taxon>Perkinsida</taxon>
        <taxon>Perkinsidae</taxon>
        <taxon>Perkinsus</taxon>
    </lineage>
</organism>
<dbReference type="Proteomes" id="UP000570595">
    <property type="component" value="Unassembled WGS sequence"/>
</dbReference>
<feature type="transmembrane region" description="Helical" evidence="1">
    <location>
        <begin position="167"/>
        <end position="192"/>
    </location>
</feature>
<gene>
    <name evidence="3" type="ORF">FOL46_003289</name>
    <name evidence="2" type="ORF">FOZ61_003432</name>
</gene>
<evidence type="ECO:0000313" key="2">
    <source>
        <dbReference type="EMBL" id="KAF4661214.1"/>
    </source>
</evidence>
<dbReference type="EMBL" id="JABANN010000214">
    <property type="protein sequence ID" value="KAF4666082.1"/>
    <property type="molecule type" value="Genomic_DNA"/>
</dbReference>
<evidence type="ECO:0000313" key="4">
    <source>
        <dbReference type="Proteomes" id="UP000570595"/>
    </source>
</evidence>
<keyword evidence="1" id="KW-0812">Transmembrane</keyword>
<keyword evidence="1" id="KW-0472">Membrane</keyword>
<dbReference type="AlphaFoldDB" id="A0A7J6M3G1"/>
<keyword evidence="1" id="KW-1133">Transmembrane helix</keyword>
<evidence type="ECO:0000313" key="3">
    <source>
        <dbReference type="EMBL" id="KAF4666082.1"/>
    </source>
</evidence>
<dbReference type="EMBL" id="JABAHT010000205">
    <property type="protein sequence ID" value="KAF4661214.1"/>
    <property type="molecule type" value="Genomic_DNA"/>
</dbReference>
<evidence type="ECO:0000313" key="5">
    <source>
        <dbReference type="Proteomes" id="UP000572268"/>
    </source>
</evidence>
<evidence type="ECO:0000256" key="1">
    <source>
        <dbReference type="SAM" id="Phobius"/>
    </source>
</evidence>
<dbReference type="OrthoDB" id="200146at2759"/>
<accession>A0A7J6M3G1</accession>
<feature type="transmembrane region" description="Helical" evidence="1">
    <location>
        <begin position="95"/>
        <end position="115"/>
    </location>
</feature>
<feature type="transmembrane region" description="Helical" evidence="1">
    <location>
        <begin position="69"/>
        <end position="88"/>
    </location>
</feature>
<sequence length="227" mass="24413">MDSFNAPLQPANVEQGYPSNSILVYGLNVGGPEIAMLVRKVISLSIATAVVVVITTILGDVFFHYVSSGTFFSIVIGLLVPACGYYGAKNNDRSLIGMFCACGLCGAIWAIFQIMSGVGLVGFLKVVIEYCGPHGETKKSGGPLECEEVTKDWDEAQYDDAKHLVDIAGWFIAGIICLALPAFILKCASFVYGFKLFNRMQNGAVIVVPPTNHGQTFPVAVQQQHQL</sequence>
<evidence type="ECO:0008006" key="6">
    <source>
        <dbReference type="Google" id="ProtNLM"/>
    </source>
</evidence>
<reference evidence="4 5" key="1">
    <citation type="submission" date="2020-04" db="EMBL/GenBank/DDBJ databases">
        <title>Perkinsus olseni comparative genomics.</title>
        <authorList>
            <person name="Bogema D.R."/>
        </authorList>
    </citation>
    <scope>NUCLEOTIDE SEQUENCE [LARGE SCALE GENOMIC DNA]</scope>
    <source>
        <strain evidence="2">ATCC PRA-179</strain>
        <strain evidence="3">ATCC PRA-31</strain>
    </source>
</reference>
<comment type="caution">
    <text evidence="3">The sequence shown here is derived from an EMBL/GenBank/DDBJ whole genome shotgun (WGS) entry which is preliminary data.</text>
</comment>
<proteinExistence type="predicted"/>